<evidence type="ECO:0000313" key="1">
    <source>
        <dbReference type="EMBL" id="KRL50423.1"/>
    </source>
</evidence>
<dbReference type="RefSeq" id="WP_056962914.1">
    <property type="nucleotide sequence ID" value="NZ_AZFC01000002.1"/>
</dbReference>
<name>A0A0R1R0I7_9LACO</name>
<organism evidence="1 2">
    <name type="scientific">Levilactobacillus spicheri DSM 15429</name>
    <dbReference type="NCBI Taxonomy" id="1423805"/>
    <lineage>
        <taxon>Bacteria</taxon>
        <taxon>Bacillati</taxon>
        <taxon>Bacillota</taxon>
        <taxon>Bacilli</taxon>
        <taxon>Lactobacillales</taxon>
        <taxon>Lactobacillaceae</taxon>
        <taxon>Levilactobacillus</taxon>
    </lineage>
</organism>
<proteinExistence type="predicted"/>
<dbReference type="EMBL" id="AZFC01000002">
    <property type="protein sequence ID" value="KRL50423.1"/>
    <property type="molecule type" value="Genomic_DNA"/>
</dbReference>
<protein>
    <recommendedName>
        <fullName evidence="3">Phage protein Gp138 N-terminal domain-containing protein</fullName>
    </recommendedName>
</protein>
<gene>
    <name evidence="1" type="ORF">FD37_GL002089</name>
</gene>
<dbReference type="AlphaFoldDB" id="A0A0R1R0I7"/>
<dbReference type="Gene3D" id="2.40.50.230">
    <property type="entry name" value="Gp5 N-terminal domain"/>
    <property type="match status" value="1"/>
</dbReference>
<dbReference type="Proteomes" id="UP000051835">
    <property type="component" value="Unassembled WGS sequence"/>
</dbReference>
<sequence length="125" mass="13749">MSKDKNDPLDFLVKELMPYFQAGVHAHLKCQVVSLSWGHPMYADVQPLVKQSDGSTRAVIGDCLVLASAAEYLKDGKPVKLKRGDIVEVSFDDRDQDNFVGAGLYSIASRRMHSINDGTVVGVIR</sequence>
<dbReference type="PATRIC" id="fig|1423805.4.peg.2141"/>
<evidence type="ECO:0008006" key="3">
    <source>
        <dbReference type="Google" id="ProtNLM"/>
    </source>
</evidence>
<evidence type="ECO:0000313" key="2">
    <source>
        <dbReference type="Proteomes" id="UP000051835"/>
    </source>
</evidence>
<reference evidence="1 2" key="1">
    <citation type="journal article" date="2015" name="Genome Announc.">
        <title>Expanding the biotechnology potential of lactobacilli through comparative genomics of 213 strains and associated genera.</title>
        <authorList>
            <person name="Sun Z."/>
            <person name="Harris H.M."/>
            <person name="McCann A."/>
            <person name="Guo C."/>
            <person name="Argimon S."/>
            <person name="Zhang W."/>
            <person name="Yang X."/>
            <person name="Jeffery I.B."/>
            <person name="Cooney J.C."/>
            <person name="Kagawa T.F."/>
            <person name="Liu W."/>
            <person name="Song Y."/>
            <person name="Salvetti E."/>
            <person name="Wrobel A."/>
            <person name="Rasinkangas P."/>
            <person name="Parkhill J."/>
            <person name="Rea M.C."/>
            <person name="O'Sullivan O."/>
            <person name="Ritari J."/>
            <person name="Douillard F.P."/>
            <person name="Paul Ross R."/>
            <person name="Yang R."/>
            <person name="Briner A.E."/>
            <person name="Felis G.E."/>
            <person name="de Vos W.M."/>
            <person name="Barrangou R."/>
            <person name="Klaenhammer T.R."/>
            <person name="Caufield P.W."/>
            <person name="Cui Y."/>
            <person name="Zhang H."/>
            <person name="O'Toole P.W."/>
        </authorList>
    </citation>
    <scope>NUCLEOTIDE SEQUENCE [LARGE SCALE GENOMIC DNA]</scope>
    <source>
        <strain evidence="1 2">DSM 15429</strain>
    </source>
</reference>
<accession>A0A0R1R0I7</accession>
<dbReference type="InterPro" id="IPR037026">
    <property type="entry name" value="Vgr_OB-fold_dom_sf"/>
</dbReference>
<comment type="caution">
    <text evidence="1">The sequence shown here is derived from an EMBL/GenBank/DDBJ whole genome shotgun (WGS) entry which is preliminary data.</text>
</comment>